<name>A0A200Q985_MACCD</name>
<organism evidence="7 8">
    <name type="scientific">Macleaya cordata</name>
    <name type="common">Five-seeded plume-poppy</name>
    <name type="synonym">Bocconia cordata</name>
    <dbReference type="NCBI Taxonomy" id="56857"/>
    <lineage>
        <taxon>Eukaryota</taxon>
        <taxon>Viridiplantae</taxon>
        <taxon>Streptophyta</taxon>
        <taxon>Embryophyta</taxon>
        <taxon>Tracheophyta</taxon>
        <taxon>Spermatophyta</taxon>
        <taxon>Magnoliopsida</taxon>
        <taxon>Ranunculales</taxon>
        <taxon>Papaveraceae</taxon>
        <taxon>Papaveroideae</taxon>
        <taxon>Macleaya</taxon>
    </lineage>
</organism>
<evidence type="ECO:0000313" key="7">
    <source>
        <dbReference type="EMBL" id="OVA07002.1"/>
    </source>
</evidence>
<dbReference type="PROSITE" id="PS51485">
    <property type="entry name" value="PHYTOCYANIN"/>
    <property type="match status" value="1"/>
</dbReference>
<dbReference type="InParanoid" id="A0A200Q985"/>
<dbReference type="FunCoup" id="A0A200Q985">
    <property type="interactions" value="179"/>
</dbReference>
<dbReference type="InterPro" id="IPR003245">
    <property type="entry name" value="Phytocyanin_dom"/>
</dbReference>
<evidence type="ECO:0000256" key="5">
    <source>
        <dbReference type="SAM" id="SignalP"/>
    </source>
</evidence>
<keyword evidence="8" id="KW-1185">Reference proteome</keyword>
<gene>
    <name evidence="7" type="ORF">BVC80_7945g1</name>
</gene>
<dbReference type="Proteomes" id="UP000195402">
    <property type="component" value="Unassembled WGS sequence"/>
</dbReference>
<feature type="domain" description="Phytocyanin" evidence="6">
    <location>
        <begin position="35"/>
        <end position="130"/>
    </location>
</feature>
<dbReference type="GO" id="GO:0046872">
    <property type="term" value="F:metal ion binding"/>
    <property type="evidence" value="ECO:0007669"/>
    <property type="project" value="UniProtKB-KW"/>
</dbReference>
<dbReference type="InterPro" id="IPR008972">
    <property type="entry name" value="Cupredoxin"/>
</dbReference>
<dbReference type="PANTHER" id="PTHR33021">
    <property type="entry name" value="BLUE COPPER PROTEIN"/>
    <property type="match status" value="1"/>
</dbReference>
<dbReference type="FunFam" id="2.60.40.420:FF:000013">
    <property type="entry name" value="basic blue protein-like"/>
    <property type="match status" value="1"/>
</dbReference>
<feature type="chain" id="PRO_5012148544" description="Plantacyanin" evidence="5">
    <location>
        <begin position="35"/>
        <end position="130"/>
    </location>
</feature>
<reference evidence="7 8" key="1">
    <citation type="journal article" date="2017" name="Mol. Plant">
        <title>The Genome of Medicinal Plant Macleaya cordata Provides New Insights into Benzylisoquinoline Alkaloids Metabolism.</title>
        <authorList>
            <person name="Liu X."/>
            <person name="Liu Y."/>
            <person name="Huang P."/>
            <person name="Ma Y."/>
            <person name="Qing Z."/>
            <person name="Tang Q."/>
            <person name="Cao H."/>
            <person name="Cheng P."/>
            <person name="Zheng Y."/>
            <person name="Yuan Z."/>
            <person name="Zhou Y."/>
            <person name="Liu J."/>
            <person name="Tang Z."/>
            <person name="Zhuo Y."/>
            <person name="Zhang Y."/>
            <person name="Yu L."/>
            <person name="Huang J."/>
            <person name="Yang P."/>
            <person name="Peng Q."/>
            <person name="Zhang J."/>
            <person name="Jiang W."/>
            <person name="Zhang Z."/>
            <person name="Lin K."/>
            <person name="Ro D.K."/>
            <person name="Chen X."/>
            <person name="Xiong X."/>
            <person name="Shang Y."/>
            <person name="Huang S."/>
            <person name="Zeng J."/>
        </authorList>
    </citation>
    <scope>NUCLEOTIDE SEQUENCE [LARGE SCALE GENOMIC DNA]</scope>
    <source>
        <strain evidence="8">cv. BLH2017</strain>
        <tissue evidence="7">Root</tissue>
    </source>
</reference>
<keyword evidence="1" id="KW-0479">Metal-binding</keyword>
<dbReference type="AlphaFoldDB" id="A0A200Q985"/>
<dbReference type="GO" id="GO:0009055">
    <property type="term" value="F:electron transfer activity"/>
    <property type="evidence" value="ECO:0007669"/>
    <property type="project" value="InterPro"/>
</dbReference>
<dbReference type="InterPro" id="IPR041844">
    <property type="entry name" value="Plantacyanin"/>
</dbReference>
<keyword evidence="2" id="KW-0186">Copper</keyword>
<dbReference type="GO" id="GO:0005886">
    <property type="term" value="C:plasma membrane"/>
    <property type="evidence" value="ECO:0007669"/>
    <property type="project" value="TreeGrafter"/>
</dbReference>
<dbReference type="PANTHER" id="PTHR33021:SF9">
    <property type="entry name" value="PUTATIVE, EXPRESSED-RELATED"/>
    <property type="match status" value="1"/>
</dbReference>
<dbReference type="SUPFAM" id="SSF49503">
    <property type="entry name" value="Cupredoxins"/>
    <property type="match status" value="1"/>
</dbReference>
<comment type="caution">
    <text evidence="7">The sequence shown here is derived from an EMBL/GenBank/DDBJ whole genome shotgun (WGS) entry which is preliminary data.</text>
</comment>
<dbReference type="OMA" id="TFNAVGW"/>
<dbReference type="STRING" id="56857.A0A200Q985"/>
<evidence type="ECO:0000256" key="1">
    <source>
        <dbReference type="ARBA" id="ARBA00022723"/>
    </source>
</evidence>
<proteinExistence type="predicted"/>
<dbReference type="Pfam" id="PF02298">
    <property type="entry name" value="Cu_bind_like"/>
    <property type="match status" value="1"/>
</dbReference>
<evidence type="ECO:0000259" key="6">
    <source>
        <dbReference type="PROSITE" id="PS51485"/>
    </source>
</evidence>
<evidence type="ECO:0000313" key="8">
    <source>
        <dbReference type="Proteomes" id="UP000195402"/>
    </source>
</evidence>
<protein>
    <recommendedName>
        <fullName evidence="4">Plantacyanin</fullName>
    </recommendedName>
</protein>
<dbReference type="InterPro" id="IPR039391">
    <property type="entry name" value="Phytocyanin-like"/>
</dbReference>
<dbReference type="EMBL" id="MVGT01002659">
    <property type="protein sequence ID" value="OVA07002.1"/>
    <property type="molecule type" value="Genomic_DNA"/>
</dbReference>
<dbReference type="Gene3D" id="2.60.40.420">
    <property type="entry name" value="Cupredoxins - blue copper proteins"/>
    <property type="match status" value="1"/>
</dbReference>
<sequence length="130" mass="13895">MAMGRGSAGGALTTTVLSVLLLCVLLLQSEMAHAVTYTVGGTGGWTFNTVNWPKGKRFRAGGVLVFKYNSSFHNVVRVNGVGYKTCKTPMGAQVFKTGSDRIKLVKGQNFFICNFVGHCESGMKLAINAV</sequence>
<keyword evidence="5" id="KW-0732">Signal</keyword>
<evidence type="ECO:0000256" key="2">
    <source>
        <dbReference type="ARBA" id="ARBA00023008"/>
    </source>
</evidence>
<dbReference type="CDD" id="cd11013">
    <property type="entry name" value="Plantacyanin"/>
    <property type="match status" value="1"/>
</dbReference>
<feature type="signal peptide" evidence="5">
    <location>
        <begin position="1"/>
        <end position="34"/>
    </location>
</feature>
<evidence type="ECO:0000256" key="4">
    <source>
        <dbReference type="ARBA" id="ARBA00082491"/>
    </source>
</evidence>
<accession>A0A200Q985</accession>
<keyword evidence="3" id="KW-1015">Disulfide bond</keyword>
<evidence type="ECO:0000256" key="3">
    <source>
        <dbReference type="ARBA" id="ARBA00023157"/>
    </source>
</evidence>
<dbReference type="OrthoDB" id="2011645at2759"/>